<keyword evidence="1" id="KW-0863">Zinc-finger</keyword>
<feature type="zinc finger region" description="C3H1-type" evidence="1">
    <location>
        <begin position="350"/>
        <end position="378"/>
    </location>
</feature>
<keyword evidence="1" id="KW-0479">Metal-binding</keyword>
<accession>A0A1Y1YH34</accession>
<dbReference type="EMBL" id="MCFA01000236">
    <property type="protein sequence ID" value="ORX97341.1"/>
    <property type="molecule type" value="Genomic_DNA"/>
</dbReference>
<protein>
    <recommendedName>
        <fullName evidence="3">C3H1-type domain-containing protein</fullName>
    </recommendedName>
</protein>
<evidence type="ECO:0000259" key="3">
    <source>
        <dbReference type="PROSITE" id="PS50103"/>
    </source>
</evidence>
<proteinExistence type="predicted"/>
<keyword evidence="5" id="KW-1185">Reference proteome</keyword>
<feature type="domain" description="C3H1-type" evidence="3">
    <location>
        <begin position="350"/>
        <end position="378"/>
    </location>
</feature>
<dbReference type="PANTHER" id="PTHR48125">
    <property type="entry name" value="LP07818P1"/>
    <property type="match status" value="1"/>
</dbReference>
<comment type="caution">
    <text evidence="4">The sequence shown here is derived from an EMBL/GenBank/DDBJ whole genome shotgun (WGS) entry which is preliminary data.</text>
</comment>
<gene>
    <name evidence="4" type="ORF">BCR34DRAFT_607303</name>
</gene>
<feature type="compositionally biased region" description="Pro residues" evidence="2">
    <location>
        <begin position="515"/>
        <end position="529"/>
    </location>
</feature>
<dbReference type="SMART" id="SM00356">
    <property type="entry name" value="ZnF_C3H1"/>
    <property type="match status" value="2"/>
</dbReference>
<feature type="region of interest" description="Disordered" evidence="2">
    <location>
        <begin position="286"/>
        <end position="350"/>
    </location>
</feature>
<dbReference type="OrthoDB" id="3800918at2759"/>
<sequence length="756" mass="82467">MSASASISSYPHTRETLVDGVCGCPSFWGLPDPDPPPPLLLSSEPPSASSCTPTLRPYDTDISSSSISADLCALRIRRFGPDMAPVMNKTTLPGLGMLIKHENEMQMTSTENYQTLNHIQPQIYSYPQQPPSTYSPSVSPSALVTGLLPAIFNHTQFVGYDNIAPTSPSPTSGTPLSVEEQRAAARKARFKMLKERSKAKKVKLRLEAQARAQAEAQAWAQAQGRGLAYIHPSRILNMVERPVPVKTKKSGRRKFVKETRTKRMTGPQRMGNMNVWTTFRSASVSSSAAHPLPHQSTPSKPRSNPNLIPLPPKPGSLRAPDPSSHPTTQSPTTPAPVPPPHQIPTRAPPGPPRETCFFYYHVGVCRRGAECERAHEVHFTWPIPPPPGYVHRQACRLLLCPLKEGMEEVLKKAKGAETQGRDKEVEIERAAEDEVLEFGLKLEEEEKEEVYVGVGVDGDVDMDVDVDVEIDKIAVGVEGSGVGVELSDLEYDGFMDFEPSPSPYTSSPSASPYASPSPPSSRVATPPPSLVFSNPESSSSTLGHKEAATSDGEDDTHLTSISHAGTYHTPSKRRVRRNSKASRAPSSLPKQIPLSSPGVPTDSLPAGSTKSSGNLPAIPPAPTSAQTPTAPKVLLEAKAPCKPKALAKLETIVDRKVCFFWYHQGFCKPRDRTRCSYIHTLGTSVQEVSCPDLREWHPGCNLPLCPIRLARLSEKGYFPEKTIEDAEMVRLGYELPVGEGRAEWDTDFLRQAFGEI</sequence>
<feature type="compositionally biased region" description="Polar residues" evidence="2">
    <location>
        <begin position="531"/>
        <end position="542"/>
    </location>
</feature>
<keyword evidence="1" id="KW-0862">Zinc</keyword>
<dbReference type="Proteomes" id="UP000193144">
    <property type="component" value="Unassembled WGS sequence"/>
</dbReference>
<organism evidence="4 5">
    <name type="scientific">Clohesyomyces aquaticus</name>
    <dbReference type="NCBI Taxonomy" id="1231657"/>
    <lineage>
        <taxon>Eukaryota</taxon>
        <taxon>Fungi</taxon>
        <taxon>Dikarya</taxon>
        <taxon>Ascomycota</taxon>
        <taxon>Pezizomycotina</taxon>
        <taxon>Dothideomycetes</taxon>
        <taxon>Pleosporomycetidae</taxon>
        <taxon>Pleosporales</taxon>
        <taxon>Lindgomycetaceae</taxon>
        <taxon>Clohesyomyces</taxon>
    </lineage>
</organism>
<dbReference type="PANTHER" id="PTHR48125:SF10">
    <property type="entry name" value="OS12G0136300 PROTEIN"/>
    <property type="match status" value="1"/>
</dbReference>
<dbReference type="InterPro" id="IPR000571">
    <property type="entry name" value="Znf_CCCH"/>
</dbReference>
<feature type="compositionally biased region" description="Pro residues" evidence="2">
    <location>
        <begin position="333"/>
        <end position="350"/>
    </location>
</feature>
<name>A0A1Y1YH34_9PLEO</name>
<feature type="compositionally biased region" description="Polar residues" evidence="2">
    <location>
        <begin position="286"/>
        <end position="306"/>
    </location>
</feature>
<evidence type="ECO:0000256" key="2">
    <source>
        <dbReference type="SAM" id="MobiDB-lite"/>
    </source>
</evidence>
<dbReference type="GO" id="GO:0008270">
    <property type="term" value="F:zinc ion binding"/>
    <property type="evidence" value="ECO:0007669"/>
    <property type="project" value="UniProtKB-KW"/>
</dbReference>
<evidence type="ECO:0000313" key="5">
    <source>
        <dbReference type="Proteomes" id="UP000193144"/>
    </source>
</evidence>
<feature type="compositionally biased region" description="Low complexity" evidence="2">
    <location>
        <begin position="320"/>
        <end position="332"/>
    </location>
</feature>
<feature type="compositionally biased region" description="Basic residues" evidence="2">
    <location>
        <begin position="570"/>
        <end position="580"/>
    </location>
</feature>
<dbReference type="PROSITE" id="PS50103">
    <property type="entry name" value="ZF_C3H1"/>
    <property type="match status" value="1"/>
</dbReference>
<dbReference type="AlphaFoldDB" id="A0A1Y1YH34"/>
<feature type="compositionally biased region" description="Low complexity" evidence="2">
    <location>
        <begin position="503"/>
        <end position="514"/>
    </location>
</feature>
<evidence type="ECO:0000256" key="1">
    <source>
        <dbReference type="PROSITE-ProRule" id="PRU00723"/>
    </source>
</evidence>
<reference evidence="4 5" key="1">
    <citation type="submission" date="2016-07" db="EMBL/GenBank/DDBJ databases">
        <title>Pervasive Adenine N6-methylation of Active Genes in Fungi.</title>
        <authorList>
            <consortium name="DOE Joint Genome Institute"/>
            <person name="Mondo S.J."/>
            <person name="Dannebaum R.O."/>
            <person name="Kuo R.C."/>
            <person name="Labutti K."/>
            <person name="Haridas S."/>
            <person name="Kuo A."/>
            <person name="Salamov A."/>
            <person name="Ahrendt S.R."/>
            <person name="Lipzen A."/>
            <person name="Sullivan W."/>
            <person name="Andreopoulos W.B."/>
            <person name="Clum A."/>
            <person name="Lindquist E."/>
            <person name="Daum C."/>
            <person name="Ramamoorthy G.K."/>
            <person name="Gryganskyi A."/>
            <person name="Culley D."/>
            <person name="Magnuson J.K."/>
            <person name="James T.Y."/>
            <person name="O'Malley M.A."/>
            <person name="Stajich J.E."/>
            <person name="Spatafora J.W."/>
            <person name="Visel A."/>
            <person name="Grigoriev I.V."/>
        </authorList>
    </citation>
    <scope>NUCLEOTIDE SEQUENCE [LARGE SCALE GENOMIC DNA]</scope>
    <source>
        <strain evidence="4 5">CBS 115471</strain>
    </source>
</reference>
<feature type="region of interest" description="Disordered" evidence="2">
    <location>
        <begin position="497"/>
        <end position="628"/>
    </location>
</feature>
<evidence type="ECO:0000313" key="4">
    <source>
        <dbReference type="EMBL" id="ORX97341.1"/>
    </source>
</evidence>